<dbReference type="AlphaFoldDB" id="A0A9D1M9E0"/>
<evidence type="ECO:0000313" key="4">
    <source>
        <dbReference type="Proteomes" id="UP000824109"/>
    </source>
</evidence>
<comment type="caution">
    <text evidence="3">The sequence shown here is derived from an EMBL/GenBank/DDBJ whole genome shotgun (WGS) entry which is preliminary data.</text>
</comment>
<accession>A0A9D1M9E0</accession>
<protein>
    <submittedName>
        <fullName evidence="3">Spore maturation protein</fullName>
    </submittedName>
</protein>
<gene>
    <name evidence="3" type="ORF">IAA61_00605</name>
</gene>
<evidence type="ECO:0000256" key="1">
    <source>
        <dbReference type="SAM" id="Phobius"/>
    </source>
</evidence>
<dbReference type="PANTHER" id="PTHR35793:SF2">
    <property type="entry name" value="INNER MEMBRANE PROTEIN YJIG"/>
    <property type="match status" value="1"/>
</dbReference>
<evidence type="ECO:0000259" key="2">
    <source>
        <dbReference type="Pfam" id="PF07670"/>
    </source>
</evidence>
<feature type="transmembrane region" description="Helical" evidence="1">
    <location>
        <begin position="41"/>
        <end position="69"/>
    </location>
</feature>
<dbReference type="Pfam" id="PF07670">
    <property type="entry name" value="Gate"/>
    <property type="match status" value="1"/>
</dbReference>
<dbReference type="InterPro" id="IPR052549">
    <property type="entry name" value="SpmB"/>
</dbReference>
<keyword evidence="1" id="KW-0472">Membrane</keyword>
<evidence type="ECO:0000313" key="3">
    <source>
        <dbReference type="EMBL" id="HIU56293.1"/>
    </source>
</evidence>
<proteinExistence type="predicted"/>
<dbReference type="EMBL" id="DVNB01000008">
    <property type="protein sequence ID" value="HIU56293.1"/>
    <property type="molecule type" value="Genomic_DNA"/>
</dbReference>
<feature type="transmembrane region" description="Helical" evidence="1">
    <location>
        <begin position="115"/>
        <end position="134"/>
    </location>
</feature>
<keyword evidence="1" id="KW-1133">Transmembrane helix</keyword>
<feature type="domain" description="Nucleoside transporter/FeoB GTPase Gate" evidence="2">
    <location>
        <begin position="41"/>
        <end position="136"/>
    </location>
</feature>
<dbReference type="Proteomes" id="UP000824109">
    <property type="component" value="Unassembled WGS sequence"/>
</dbReference>
<name>A0A9D1M9E0_9FIRM</name>
<dbReference type="PANTHER" id="PTHR35793">
    <property type="entry name" value="INNER MEMBRANE PROTEIN YJIG"/>
    <property type="match status" value="1"/>
</dbReference>
<dbReference type="GO" id="GO:0005886">
    <property type="term" value="C:plasma membrane"/>
    <property type="evidence" value="ECO:0007669"/>
    <property type="project" value="TreeGrafter"/>
</dbReference>
<sequence>MEYITPAVIALIIIIALSRKKAVYSDFIDGAGSGFRLLADIFPPLVAMLTAAAMLRASGALDIIINFISPFTEKLGLPSEIMPLVMIRPFSGSGAIGILSGVLNDYGADSLIGRLASVICGSTETTFYCIAVYFAKTRVKYVKRAVPCAVLADIAGIAAAVFALRVLGL</sequence>
<reference evidence="3" key="1">
    <citation type="submission" date="2020-10" db="EMBL/GenBank/DDBJ databases">
        <authorList>
            <person name="Gilroy R."/>
        </authorList>
    </citation>
    <scope>NUCLEOTIDE SEQUENCE</scope>
    <source>
        <strain evidence="3">USAMLcec3-3695</strain>
    </source>
</reference>
<reference evidence="3" key="2">
    <citation type="journal article" date="2021" name="PeerJ">
        <title>Extensive microbial diversity within the chicken gut microbiome revealed by metagenomics and culture.</title>
        <authorList>
            <person name="Gilroy R."/>
            <person name="Ravi A."/>
            <person name="Getino M."/>
            <person name="Pursley I."/>
            <person name="Horton D.L."/>
            <person name="Alikhan N.F."/>
            <person name="Baker D."/>
            <person name="Gharbi K."/>
            <person name="Hall N."/>
            <person name="Watson M."/>
            <person name="Adriaenssens E.M."/>
            <person name="Foster-Nyarko E."/>
            <person name="Jarju S."/>
            <person name="Secka A."/>
            <person name="Antonio M."/>
            <person name="Oren A."/>
            <person name="Chaudhuri R.R."/>
            <person name="La Ragione R."/>
            <person name="Hildebrand F."/>
            <person name="Pallen M.J."/>
        </authorList>
    </citation>
    <scope>NUCLEOTIDE SEQUENCE</scope>
    <source>
        <strain evidence="3">USAMLcec3-3695</strain>
    </source>
</reference>
<feature type="transmembrane region" description="Helical" evidence="1">
    <location>
        <begin position="146"/>
        <end position="167"/>
    </location>
</feature>
<keyword evidence="1" id="KW-0812">Transmembrane</keyword>
<dbReference type="InterPro" id="IPR011642">
    <property type="entry name" value="Gate_dom"/>
</dbReference>
<organism evidence="3 4">
    <name type="scientific">Candidatus Ornithomonoglobus merdipullorum</name>
    <dbReference type="NCBI Taxonomy" id="2840895"/>
    <lineage>
        <taxon>Bacteria</taxon>
        <taxon>Bacillati</taxon>
        <taxon>Bacillota</taxon>
        <taxon>Clostridia</taxon>
        <taxon>Candidatus Ornithomonoglobus</taxon>
    </lineage>
</organism>